<proteinExistence type="predicted"/>
<dbReference type="GO" id="GO:0005739">
    <property type="term" value="C:mitochondrion"/>
    <property type="evidence" value="ECO:0007669"/>
    <property type="project" value="UniProtKB-SubCell"/>
</dbReference>
<name>A0A6P8WWF0_DROAB</name>
<dbReference type="Pfam" id="PF10037">
    <property type="entry name" value="MRP-S27"/>
    <property type="match status" value="1"/>
</dbReference>
<dbReference type="OrthoDB" id="19830at2759"/>
<dbReference type="RefSeq" id="XP_034106189.1">
    <property type="nucleotide sequence ID" value="XM_034250298.2"/>
</dbReference>
<dbReference type="InterPro" id="IPR034913">
    <property type="entry name" value="mS27/PTCD2"/>
</dbReference>
<comment type="subcellular location">
    <subcellularLocation>
        <location evidence="1">Mitochondrion</location>
    </subcellularLocation>
</comment>
<evidence type="ECO:0000313" key="3">
    <source>
        <dbReference type="RefSeq" id="XP_034106189.1"/>
    </source>
</evidence>
<sequence>MLQLRVICQQRNIRCLSYFSSAFNNLANQGLPSVPATSIQNAAESKLLDLDVFVNQDHRQMDFVDKLVKLRKQKDCTAVPLLPNLVVKQLLDYTGPQEAILALQNPLQYGIFIDQFAGCHLIDLLMHNGSHREAAQVAAMLIERNLCNNELIASLAIQSFHAYLQKFEPKVAQKEEQSTEVEKVRVKFVRNRNEAENIKTEEQVMGEALLKLAANAALKDLSENVSLLGYALTGNLVEAEKVLSTRKDNLYKGILEVARKVIDALSTEKPAELLDQLDQAITDSKRSESLDELLINRVKRSAASLEPQLMSDYTKSYKDWEANFQKAVQDKLKVQDIGKRVEEIETTLSELETRRQSLWYFENKEDIDMQIFKKQKHYPKRWFGKKKKPKAVDAFYVPPEISRGN</sequence>
<dbReference type="AlphaFoldDB" id="A0A6P8WWF0"/>
<evidence type="ECO:0000256" key="1">
    <source>
        <dbReference type="ARBA" id="ARBA00004173"/>
    </source>
</evidence>
<dbReference type="Proteomes" id="UP000515160">
    <property type="component" value="Chromosome 3"/>
</dbReference>
<dbReference type="PANTHER" id="PTHR21393:SF0">
    <property type="entry name" value="SMALL RIBOSOMAL SUBUNIT PROTEIN MS27"/>
    <property type="match status" value="1"/>
</dbReference>
<dbReference type="PANTHER" id="PTHR21393">
    <property type="entry name" value="MITOCHONDRIAL 28S RIBOSOMAL PROTEIN S27"/>
    <property type="match status" value="1"/>
</dbReference>
<reference evidence="3" key="1">
    <citation type="submission" date="2025-08" db="UniProtKB">
        <authorList>
            <consortium name="RefSeq"/>
        </authorList>
    </citation>
    <scope>IDENTIFICATION</scope>
    <source>
        <strain evidence="3">15112-1751.03</strain>
        <tissue evidence="3">Whole Adult</tissue>
    </source>
</reference>
<keyword evidence="2" id="KW-1185">Reference proteome</keyword>
<evidence type="ECO:0000313" key="2">
    <source>
        <dbReference type="Proteomes" id="UP000515160"/>
    </source>
</evidence>
<protein>
    <submittedName>
        <fullName evidence="3">Uncharacterized protein LOC117569221</fullName>
    </submittedName>
</protein>
<dbReference type="GeneID" id="117569221"/>
<accession>A0A6P8WWF0</accession>
<gene>
    <name evidence="3" type="primary">LOC117569221</name>
</gene>
<organism evidence="2 3">
    <name type="scientific">Drosophila albomicans</name>
    <name type="common">Fruit fly</name>
    <dbReference type="NCBI Taxonomy" id="7291"/>
    <lineage>
        <taxon>Eukaryota</taxon>
        <taxon>Metazoa</taxon>
        <taxon>Ecdysozoa</taxon>
        <taxon>Arthropoda</taxon>
        <taxon>Hexapoda</taxon>
        <taxon>Insecta</taxon>
        <taxon>Pterygota</taxon>
        <taxon>Neoptera</taxon>
        <taxon>Endopterygota</taxon>
        <taxon>Diptera</taxon>
        <taxon>Brachycera</taxon>
        <taxon>Muscomorpha</taxon>
        <taxon>Ephydroidea</taxon>
        <taxon>Drosophilidae</taxon>
        <taxon>Drosophila</taxon>
    </lineage>
</organism>
<dbReference type="InterPro" id="IPR019266">
    <property type="entry name" value="Ribosomal_mS27"/>
</dbReference>